<evidence type="ECO:0000259" key="6">
    <source>
        <dbReference type="Pfam" id="PF02237"/>
    </source>
</evidence>
<dbReference type="InterPro" id="IPR004143">
    <property type="entry name" value="BPL_LPL_catalytic"/>
</dbReference>
<evidence type="ECO:0000256" key="5">
    <source>
        <dbReference type="ARBA" id="ARBA00024227"/>
    </source>
</evidence>
<proteinExistence type="predicted"/>
<sequence>MDLPRTRALLPRVEWRESSPSTNAELRELVASEPWLPNGTLLATTDQTAGRGRLGRGWVTPPGTSIAASLLLRGPGIREVSAALGPGWTPLIAGSAVTDALQARFAADSGLRVGVKWPNDVHVRDEEDAIAGRPGRKLCGILCEMLPDGSVIVGTGLNLLIPEWELPTDRASSLLAAGADVGGAESLDSDAGRHLADEILAAVTGGLLRLVERASQDPGAVRARVLRHSLTLGSEVRVHLADRVIDGRARTLSDDGSLVVDLPTGGELVVSAGDVEHLR</sequence>
<evidence type="ECO:0000259" key="7">
    <source>
        <dbReference type="Pfam" id="PF03099"/>
    </source>
</evidence>
<dbReference type="CDD" id="cd16442">
    <property type="entry name" value="BPL"/>
    <property type="match status" value="1"/>
</dbReference>
<accession>A0ABN2LPV1</accession>
<dbReference type="PANTHER" id="PTHR12835:SF5">
    <property type="entry name" value="BIOTIN--PROTEIN LIGASE"/>
    <property type="match status" value="1"/>
</dbReference>
<keyword evidence="9" id="KW-1185">Reference proteome</keyword>
<dbReference type="Gene3D" id="2.30.30.100">
    <property type="match status" value="1"/>
</dbReference>
<dbReference type="GO" id="GO:0016874">
    <property type="term" value="F:ligase activity"/>
    <property type="evidence" value="ECO:0007669"/>
    <property type="project" value="UniProtKB-KW"/>
</dbReference>
<keyword evidence="2" id="KW-0547">Nucleotide-binding</keyword>
<comment type="caution">
    <text evidence="8">The sequence shown here is derived from an EMBL/GenBank/DDBJ whole genome shotgun (WGS) entry which is preliminary data.</text>
</comment>
<dbReference type="Proteomes" id="UP001500851">
    <property type="component" value="Unassembled WGS sequence"/>
</dbReference>
<evidence type="ECO:0000256" key="1">
    <source>
        <dbReference type="ARBA" id="ARBA00022598"/>
    </source>
</evidence>
<evidence type="ECO:0000313" key="9">
    <source>
        <dbReference type="Proteomes" id="UP001500851"/>
    </source>
</evidence>
<dbReference type="InterPro" id="IPR003142">
    <property type="entry name" value="BPL_C"/>
</dbReference>
<dbReference type="RefSeq" id="WP_344032963.1">
    <property type="nucleotide sequence ID" value="NZ_BAAAOB010000004.1"/>
</dbReference>
<feature type="domain" description="Biotin protein ligase C-terminal" evidence="6">
    <location>
        <begin position="231"/>
        <end position="277"/>
    </location>
</feature>
<protein>
    <recommendedName>
        <fullName evidence="5">biotin--[biotin carboxyl-carrier protein] ligase</fullName>
        <ecNumber evidence="5">6.3.4.15</ecNumber>
    </recommendedName>
</protein>
<feature type="domain" description="BPL/LPL catalytic" evidence="7">
    <location>
        <begin position="21"/>
        <end position="148"/>
    </location>
</feature>
<dbReference type="Pfam" id="PF03099">
    <property type="entry name" value="BPL_LplA_LipB"/>
    <property type="match status" value="1"/>
</dbReference>
<name>A0ABN2LPV1_9MICO</name>
<evidence type="ECO:0000256" key="2">
    <source>
        <dbReference type="ARBA" id="ARBA00022741"/>
    </source>
</evidence>
<reference evidence="8 9" key="1">
    <citation type="journal article" date="2019" name="Int. J. Syst. Evol. Microbiol.">
        <title>The Global Catalogue of Microorganisms (GCM) 10K type strain sequencing project: providing services to taxonomists for standard genome sequencing and annotation.</title>
        <authorList>
            <consortium name="The Broad Institute Genomics Platform"/>
            <consortium name="The Broad Institute Genome Sequencing Center for Infectious Disease"/>
            <person name="Wu L."/>
            <person name="Ma J."/>
        </authorList>
    </citation>
    <scope>NUCLEOTIDE SEQUENCE [LARGE SCALE GENOMIC DNA]</scope>
    <source>
        <strain evidence="8 9">JCM 14736</strain>
    </source>
</reference>
<dbReference type="NCBIfam" id="TIGR00121">
    <property type="entry name" value="birA_ligase"/>
    <property type="match status" value="1"/>
</dbReference>
<organism evidence="8 9">
    <name type="scientific">Leucobacter iarius</name>
    <dbReference type="NCBI Taxonomy" id="333963"/>
    <lineage>
        <taxon>Bacteria</taxon>
        <taxon>Bacillati</taxon>
        <taxon>Actinomycetota</taxon>
        <taxon>Actinomycetes</taxon>
        <taxon>Micrococcales</taxon>
        <taxon>Microbacteriaceae</taxon>
        <taxon>Leucobacter</taxon>
    </lineage>
</organism>
<dbReference type="SUPFAM" id="SSF50037">
    <property type="entry name" value="C-terminal domain of transcriptional repressors"/>
    <property type="match status" value="1"/>
</dbReference>
<keyword evidence="3" id="KW-0067">ATP-binding</keyword>
<dbReference type="Pfam" id="PF02237">
    <property type="entry name" value="BPL_C"/>
    <property type="match status" value="1"/>
</dbReference>
<dbReference type="EC" id="6.3.4.15" evidence="5"/>
<keyword evidence="1 8" id="KW-0436">Ligase</keyword>
<dbReference type="InterPro" id="IPR045864">
    <property type="entry name" value="aa-tRNA-synth_II/BPL/LPL"/>
</dbReference>
<dbReference type="InterPro" id="IPR004408">
    <property type="entry name" value="Biotin_CoA_COase_ligase"/>
</dbReference>
<evidence type="ECO:0000256" key="3">
    <source>
        <dbReference type="ARBA" id="ARBA00022840"/>
    </source>
</evidence>
<evidence type="ECO:0000313" key="8">
    <source>
        <dbReference type="EMBL" id="GAA1796257.1"/>
    </source>
</evidence>
<keyword evidence="4" id="KW-0092">Biotin</keyword>
<gene>
    <name evidence="8" type="ORF">GCM10009768_26590</name>
</gene>
<dbReference type="PANTHER" id="PTHR12835">
    <property type="entry name" value="BIOTIN PROTEIN LIGASE"/>
    <property type="match status" value="1"/>
</dbReference>
<dbReference type="SUPFAM" id="SSF55681">
    <property type="entry name" value="Class II aaRS and biotin synthetases"/>
    <property type="match status" value="1"/>
</dbReference>
<evidence type="ECO:0000256" key="4">
    <source>
        <dbReference type="ARBA" id="ARBA00023267"/>
    </source>
</evidence>
<dbReference type="Gene3D" id="3.30.930.10">
    <property type="entry name" value="Bira Bifunctional Protein, Domain 2"/>
    <property type="match status" value="1"/>
</dbReference>
<dbReference type="EMBL" id="BAAAOB010000004">
    <property type="protein sequence ID" value="GAA1796257.1"/>
    <property type="molecule type" value="Genomic_DNA"/>
</dbReference>
<dbReference type="InterPro" id="IPR008988">
    <property type="entry name" value="Transcriptional_repressor_C"/>
</dbReference>